<evidence type="ECO:0000256" key="2">
    <source>
        <dbReference type="ARBA" id="ARBA00034247"/>
    </source>
</evidence>
<dbReference type="PANTHER" id="PTHR45138">
    <property type="entry name" value="REGULATORY COMPONENTS OF SENSORY TRANSDUCTION SYSTEM"/>
    <property type="match status" value="1"/>
</dbReference>
<reference evidence="5 6" key="1">
    <citation type="journal article" date="2017" name="Int. J. Syst. Evol. Microbiol.">
        <title>Desulfovibrio senegalensis sp. nov., a mesophilic sulfate reducer isolated from marine sediment.</title>
        <authorList>
            <person name="Thioye A."/>
            <person name="Gam Z.B.A."/>
            <person name="Mbengue M."/>
            <person name="Cayol J.L."/>
            <person name="Joseph-Bartoli M."/>
            <person name="Toure-Kane C."/>
            <person name="Labat M."/>
        </authorList>
    </citation>
    <scope>NUCLEOTIDE SEQUENCE [LARGE SCALE GENOMIC DNA]</scope>
    <source>
        <strain evidence="5 6">DSM 101509</strain>
    </source>
</reference>
<comment type="catalytic activity">
    <reaction evidence="2">
        <text>2 GTP = 3',3'-c-di-GMP + 2 diphosphate</text>
        <dbReference type="Rhea" id="RHEA:24898"/>
        <dbReference type="ChEBI" id="CHEBI:33019"/>
        <dbReference type="ChEBI" id="CHEBI:37565"/>
        <dbReference type="ChEBI" id="CHEBI:58805"/>
        <dbReference type="EC" id="2.7.7.65"/>
    </reaction>
</comment>
<evidence type="ECO:0000256" key="1">
    <source>
        <dbReference type="ARBA" id="ARBA00012528"/>
    </source>
</evidence>
<dbReference type="PROSITE" id="PS50887">
    <property type="entry name" value="GGDEF"/>
    <property type="match status" value="1"/>
</dbReference>
<dbReference type="AlphaFoldDB" id="A0A6N6N2N5"/>
<dbReference type="EMBL" id="WAIE01000003">
    <property type="protein sequence ID" value="KAB1441675.1"/>
    <property type="molecule type" value="Genomic_DNA"/>
</dbReference>
<dbReference type="InterPro" id="IPR043128">
    <property type="entry name" value="Rev_trsase/Diguanyl_cyclase"/>
</dbReference>
<dbReference type="InterPro" id="IPR029787">
    <property type="entry name" value="Nucleotide_cyclase"/>
</dbReference>
<evidence type="ECO:0000256" key="3">
    <source>
        <dbReference type="SAM" id="Phobius"/>
    </source>
</evidence>
<organism evidence="5 6">
    <name type="scientific">Pseudodesulfovibrio senegalensis</name>
    <dbReference type="NCBI Taxonomy" id="1721087"/>
    <lineage>
        <taxon>Bacteria</taxon>
        <taxon>Pseudomonadati</taxon>
        <taxon>Thermodesulfobacteriota</taxon>
        <taxon>Desulfovibrionia</taxon>
        <taxon>Desulfovibrionales</taxon>
        <taxon>Desulfovibrionaceae</taxon>
    </lineage>
</organism>
<dbReference type="PANTHER" id="PTHR45138:SF9">
    <property type="entry name" value="DIGUANYLATE CYCLASE DGCM-RELATED"/>
    <property type="match status" value="1"/>
</dbReference>
<accession>A0A6N6N2N5</accession>
<evidence type="ECO:0000313" key="5">
    <source>
        <dbReference type="EMBL" id="KAB1441675.1"/>
    </source>
</evidence>
<feature type="transmembrane region" description="Helical" evidence="3">
    <location>
        <begin position="63"/>
        <end position="87"/>
    </location>
</feature>
<dbReference type="OrthoDB" id="8554767at2"/>
<gene>
    <name evidence="5" type="ORF">F8A88_08745</name>
</gene>
<dbReference type="EC" id="2.7.7.65" evidence="1"/>
<keyword evidence="3" id="KW-1133">Transmembrane helix</keyword>
<feature type="domain" description="GGDEF" evidence="4">
    <location>
        <begin position="138"/>
        <end position="265"/>
    </location>
</feature>
<dbReference type="CDD" id="cd01949">
    <property type="entry name" value="GGDEF"/>
    <property type="match status" value="1"/>
</dbReference>
<protein>
    <recommendedName>
        <fullName evidence="1">diguanylate cyclase</fullName>
        <ecNumber evidence="1">2.7.7.65</ecNumber>
    </recommendedName>
</protein>
<dbReference type="GO" id="GO:0052621">
    <property type="term" value="F:diguanylate cyclase activity"/>
    <property type="evidence" value="ECO:0007669"/>
    <property type="project" value="UniProtKB-EC"/>
</dbReference>
<dbReference type="Proteomes" id="UP000438699">
    <property type="component" value="Unassembled WGS sequence"/>
</dbReference>
<proteinExistence type="predicted"/>
<dbReference type="Gene3D" id="3.30.70.270">
    <property type="match status" value="1"/>
</dbReference>
<dbReference type="SMART" id="SM00267">
    <property type="entry name" value="GGDEF"/>
    <property type="match status" value="1"/>
</dbReference>
<keyword evidence="3" id="KW-0472">Membrane</keyword>
<evidence type="ECO:0000259" key="4">
    <source>
        <dbReference type="PROSITE" id="PS50887"/>
    </source>
</evidence>
<name>A0A6N6N2N5_9BACT</name>
<keyword evidence="3" id="KW-0812">Transmembrane</keyword>
<keyword evidence="6" id="KW-1185">Reference proteome</keyword>
<dbReference type="RefSeq" id="WP_151150767.1">
    <property type="nucleotide sequence ID" value="NZ_WAIE01000003.1"/>
</dbReference>
<dbReference type="Pfam" id="PF00990">
    <property type="entry name" value="GGDEF"/>
    <property type="match status" value="1"/>
</dbReference>
<evidence type="ECO:0000313" key="6">
    <source>
        <dbReference type="Proteomes" id="UP000438699"/>
    </source>
</evidence>
<feature type="transmembrane region" description="Helical" evidence="3">
    <location>
        <begin position="24"/>
        <end position="43"/>
    </location>
</feature>
<dbReference type="InterPro" id="IPR050469">
    <property type="entry name" value="Diguanylate_Cyclase"/>
</dbReference>
<dbReference type="InterPro" id="IPR000160">
    <property type="entry name" value="GGDEF_dom"/>
</dbReference>
<comment type="caution">
    <text evidence="5">The sequence shown here is derived from an EMBL/GenBank/DDBJ whole genome shotgun (WGS) entry which is preliminary data.</text>
</comment>
<dbReference type="NCBIfam" id="TIGR00254">
    <property type="entry name" value="GGDEF"/>
    <property type="match status" value="1"/>
</dbReference>
<dbReference type="SUPFAM" id="SSF55073">
    <property type="entry name" value="Nucleotide cyclase"/>
    <property type="match status" value="1"/>
</dbReference>
<sequence>MPDALSQPKKTRSRRARPGARKRAVLLYSLSLSLLGLILLLNFGLLYNEAVAQDMRPDRLMRLAYLLMLGGILVMGAQALLIFKGVLANLDQDRRKADELSEKVAQLTVIDDLTKAFNRFKFDSVMARELENIRRYKSVLSGVMFDIDGFRAINEKHGYNAGDAVLVHLARYVNKRIRKTDYLFRWRGGKFIILTPHADREKAAQAADKLKRLIAATPFSGSITLTVSLSVTQAKGTDTMESFLQRLQAGLTSAKNKGRDQVCTV</sequence>